<gene>
    <name evidence="1" type="ORF">ETAA1_37640</name>
</gene>
<protein>
    <submittedName>
        <fullName evidence="1">Uncharacterized protein</fullName>
    </submittedName>
</protein>
<keyword evidence="2" id="KW-1185">Reference proteome</keyword>
<evidence type="ECO:0000313" key="2">
    <source>
        <dbReference type="Proteomes" id="UP000319576"/>
    </source>
</evidence>
<name>A0A517XWA4_9BACT</name>
<reference evidence="1 2" key="1">
    <citation type="submission" date="2019-02" db="EMBL/GenBank/DDBJ databases">
        <title>Deep-cultivation of Planctomycetes and their phenomic and genomic characterization uncovers novel biology.</title>
        <authorList>
            <person name="Wiegand S."/>
            <person name="Jogler M."/>
            <person name="Boedeker C."/>
            <person name="Pinto D."/>
            <person name="Vollmers J."/>
            <person name="Rivas-Marin E."/>
            <person name="Kohn T."/>
            <person name="Peeters S.H."/>
            <person name="Heuer A."/>
            <person name="Rast P."/>
            <person name="Oberbeckmann S."/>
            <person name="Bunk B."/>
            <person name="Jeske O."/>
            <person name="Meyerdierks A."/>
            <person name="Storesund J.E."/>
            <person name="Kallscheuer N."/>
            <person name="Luecker S."/>
            <person name="Lage O.M."/>
            <person name="Pohl T."/>
            <person name="Merkel B.J."/>
            <person name="Hornburger P."/>
            <person name="Mueller R.-W."/>
            <person name="Bruemmer F."/>
            <person name="Labrenz M."/>
            <person name="Spormann A.M."/>
            <person name="Op den Camp H."/>
            <person name="Overmann J."/>
            <person name="Amann R."/>
            <person name="Jetten M.S.M."/>
            <person name="Mascher T."/>
            <person name="Medema M.H."/>
            <person name="Devos D.P."/>
            <person name="Kaster A.-K."/>
            <person name="Ovreas L."/>
            <person name="Rohde M."/>
            <person name="Galperin M.Y."/>
            <person name="Jogler C."/>
        </authorList>
    </citation>
    <scope>NUCLEOTIDE SEQUENCE [LARGE SCALE GENOMIC DNA]</scope>
    <source>
        <strain evidence="1 2">ETA_A1</strain>
    </source>
</reference>
<evidence type="ECO:0000313" key="1">
    <source>
        <dbReference type="EMBL" id="QDU21791.1"/>
    </source>
</evidence>
<accession>A0A517XWA4</accession>
<proteinExistence type="predicted"/>
<dbReference type="EMBL" id="CP036273">
    <property type="protein sequence ID" value="QDU21791.1"/>
    <property type="molecule type" value="Genomic_DNA"/>
</dbReference>
<organism evidence="1 2">
    <name type="scientific">Urbifossiella limnaea</name>
    <dbReference type="NCBI Taxonomy" id="2528023"/>
    <lineage>
        <taxon>Bacteria</taxon>
        <taxon>Pseudomonadati</taxon>
        <taxon>Planctomycetota</taxon>
        <taxon>Planctomycetia</taxon>
        <taxon>Gemmatales</taxon>
        <taxon>Gemmataceae</taxon>
        <taxon>Urbifossiella</taxon>
    </lineage>
</organism>
<dbReference type="RefSeq" id="WP_145241010.1">
    <property type="nucleotide sequence ID" value="NZ_CP036273.1"/>
</dbReference>
<dbReference type="OrthoDB" id="283467at2"/>
<dbReference type="AlphaFoldDB" id="A0A517XWA4"/>
<dbReference type="KEGG" id="uli:ETAA1_37640"/>
<sequence>MTFAETVAELWAKHPKADLSPSVKRGTAFTRAARIDFKPEKGGMHSGKDADGTEVLVYFNDTANVISCTEIESDLGPDES</sequence>
<dbReference type="Proteomes" id="UP000319576">
    <property type="component" value="Chromosome"/>
</dbReference>